<reference evidence="1 2" key="2">
    <citation type="submission" date="2018-11" db="EMBL/GenBank/DDBJ databases">
        <authorList>
            <consortium name="Pathogen Informatics"/>
        </authorList>
    </citation>
    <scope>NUCLEOTIDE SEQUENCE [LARGE SCALE GENOMIC DNA]</scope>
</reference>
<sequence>MDYDLQLCAADLGILRRFSPSNIATTIFTIPGCLCHPAQLDPQRLKGKFCQWMSTTLEAGGEKTANDGQALLSVLLEFNRRFSL</sequence>
<dbReference type="AlphaFoldDB" id="A0A183UZX1"/>
<dbReference type="Proteomes" id="UP000050794">
    <property type="component" value="Unassembled WGS sequence"/>
</dbReference>
<protein>
    <submittedName>
        <fullName evidence="3">DNA-directed DNA polymerase</fullName>
    </submittedName>
</protein>
<dbReference type="WBParaSite" id="TCNE_0001404101-mRNA-1">
    <property type="protein sequence ID" value="TCNE_0001404101-mRNA-1"/>
    <property type="gene ID" value="TCNE_0001404101"/>
</dbReference>
<evidence type="ECO:0000313" key="3">
    <source>
        <dbReference type="WBParaSite" id="TCNE_0001404101-mRNA-1"/>
    </source>
</evidence>
<organism evidence="2 3">
    <name type="scientific">Toxocara canis</name>
    <name type="common">Canine roundworm</name>
    <dbReference type="NCBI Taxonomy" id="6265"/>
    <lineage>
        <taxon>Eukaryota</taxon>
        <taxon>Metazoa</taxon>
        <taxon>Ecdysozoa</taxon>
        <taxon>Nematoda</taxon>
        <taxon>Chromadorea</taxon>
        <taxon>Rhabditida</taxon>
        <taxon>Spirurina</taxon>
        <taxon>Ascaridomorpha</taxon>
        <taxon>Ascaridoidea</taxon>
        <taxon>Toxocaridae</taxon>
        <taxon>Toxocara</taxon>
    </lineage>
</organism>
<reference evidence="3" key="1">
    <citation type="submission" date="2016-06" db="UniProtKB">
        <authorList>
            <consortium name="WormBaseParasite"/>
        </authorList>
    </citation>
    <scope>IDENTIFICATION</scope>
</reference>
<gene>
    <name evidence="1" type="ORF">TCNE_LOCUS14041</name>
</gene>
<accession>A0A183UZX1</accession>
<proteinExistence type="predicted"/>
<name>A0A183UZX1_TOXCA</name>
<dbReference type="EMBL" id="UYWY01022030">
    <property type="protein sequence ID" value="VDM45362.1"/>
    <property type="molecule type" value="Genomic_DNA"/>
</dbReference>
<keyword evidence="2" id="KW-1185">Reference proteome</keyword>
<evidence type="ECO:0000313" key="2">
    <source>
        <dbReference type="Proteomes" id="UP000050794"/>
    </source>
</evidence>
<evidence type="ECO:0000313" key="1">
    <source>
        <dbReference type="EMBL" id="VDM45362.1"/>
    </source>
</evidence>